<dbReference type="InterPro" id="IPR044492">
    <property type="entry name" value="P_typ_ATPase_HD_dom"/>
</dbReference>
<dbReference type="HOGENOM" id="CLU_002360_5_1_11"/>
<evidence type="ECO:0000256" key="1">
    <source>
        <dbReference type="ARBA" id="ARBA00004651"/>
    </source>
</evidence>
<dbReference type="Proteomes" id="UP000014393">
    <property type="component" value="Unassembled WGS sequence"/>
</dbReference>
<evidence type="ECO:0000256" key="4">
    <source>
        <dbReference type="ARBA" id="ARBA00022989"/>
    </source>
</evidence>
<dbReference type="NCBIfam" id="TIGR01494">
    <property type="entry name" value="ATPase_P-type"/>
    <property type="match status" value="2"/>
</dbReference>
<dbReference type="SFLD" id="SFLDS00003">
    <property type="entry name" value="Haloacid_Dehalogenase"/>
    <property type="match status" value="1"/>
</dbReference>
<dbReference type="SUPFAM" id="SSF56784">
    <property type="entry name" value="HAD-like"/>
    <property type="match status" value="1"/>
</dbReference>
<dbReference type="SFLD" id="SFLDG00002">
    <property type="entry name" value="C1.7:_P-type_atpase_like"/>
    <property type="match status" value="1"/>
</dbReference>
<dbReference type="PANTHER" id="PTHR42861">
    <property type="entry name" value="CALCIUM-TRANSPORTING ATPASE"/>
    <property type="match status" value="1"/>
</dbReference>
<keyword evidence="2 7" id="KW-0812">Transmembrane</keyword>
<feature type="transmembrane region" description="Helical" evidence="7">
    <location>
        <begin position="762"/>
        <end position="782"/>
    </location>
</feature>
<dbReference type="SUPFAM" id="SSF81653">
    <property type="entry name" value="Calcium ATPase, transduction domain A"/>
    <property type="match status" value="1"/>
</dbReference>
<organism evidence="9 10">
    <name type="scientific">Actinotignum schaalii FB123-CNA-2</name>
    <dbReference type="NCBI Taxonomy" id="883067"/>
    <lineage>
        <taxon>Bacteria</taxon>
        <taxon>Bacillati</taxon>
        <taxon>Actinomycetota</taxon>
        <taxon>Actinomycetes</taxon>
        <taxon>Actinomycetales</taxon>
        <taxon>Actinomycetaceae</taxon>
        <taxon>Actinotignum</taxon>
    </lineage>
</organism>
<dbReference type="AlphaFoldDB" id="S2VKG8"/>
<evidence type="ECO:0000256" key="3">
    <source>
        <dbReference type="ARBA" id="ARBA00022967"/>
    </source>
</evidence>
<dbReference type="PATRIC" id="fig|883067.3.peg.524"/>
<comment type="caution">
    <text evidence="9">The sequence shown here is derived from an EMBL/GenBank/DDBJ whole genome shotgun (WGS) entry which is preliminary data.</text>
</comment>
<dbReference type="OrthoDB" id="9814270at2"/>
<dbReference type="SUPFAM" id="SSF81665">
    <property type="entry name" value="Calcium ATPase, transmembrane domain M"/>
    <property type="match status" value="1"/>
</dbReference>
<reference evidence="9 10" key="1">
    <citation type="submission" date="2013-05" db="EMBL/GenBank/DDBJ databases">
        <title>The Genome Sequence of Actinobaculum schaalii FB123-CNA2.</title>
        <authorList>
            <consortium name="The Broad Institute Genomics Platform"/>
            <person name="Earl A."/>
            <person name="Ward D."/>
            <person name="Feldgarden M."/>
            <person name="Gevers D."/>
            <person name="Saerens B."/>
            <person name="Vaneechoutte M."/>
            <person name="Walker B."/>
            <person name="Young S."/>
            <person name="Zeng Q."/>
            <person name="Gargeya S."/>
            <person name="Fitzgerald M."/>
            <person name="Haas B."/>
            <person name="Abouelleil A."/>
            <person name="Allen A.W."/>
            <person name="Alvarado L."/>
            <person name="Arachchi H.M."/>
            <person name="Berlin A.M."/>
            <person name="Chapman S.B."/>
            <person name="Gainer-Dewar J."/>
            <person name="Goldberg J."/>
            <person name="Griggs A."/>
            <person name="Gujja S."/>
            <person name="Hansen M."/>
            <person name="Howarth C."/>
            <person name="Imamovic A."/>
            <person name="Ireland A."/>
            <person name="Larimer J."/>
            <person name="McCowan C."/>
            <person name="Murphy C."/>
            <person name="Pearson M."/>
            <person name="Poon T.W."/>
            <person name="Priest M."/>
            <person name="Roberts A."/>
            <person name="Saif S."/>
            <person name="Shea T."/>
            <person name="Sisk P."/>
            <person name="Sykes S."/>
            <person name="Wortman J."/>
            <person name="Nusbaum C."/>
            <person name="Birren B."/>
        </authorList>
    </citation>
    <scope>NUCLEOTIDE SEQUENCE [LARGE SCALE GENOMIC DNA]</scope>
    <source>
        <strain evidence="9 10">FB123-CNA-2</strain>
    </source>
</reference>
<evidence type="ECO:0000256" key="7">
    <source>
        <dbReference type="SAM" id="Phobius"/>
    </source>
</evidence>
<name>S2VKG8_9ACTO</name>
<dbReference type="RefSeq" id="WP_016442155.1">
    <property type="nucleotide sequence ID" value="NZ_KE150262.1"/>
</dbReference>
<feature type="transmembrane region" description="Helical" evidence="7">
    <location>
        <begin position="853"/>
        <end position="876"/>
    </location>
</feature>
<dbReference type="eggNOG" id="COG0474">
    <property type="taxonomic scope" value="Bacteria"/>
</dbReference>
<evidence type="ECO:0000259" key="8">
    <source>
        <dbReference type="Pfam" id="PF00122"/>
    </source>
</evidence>
<evidence type="ECO:0000256" key="6">
    <source>
        <dbReference type="SAM" id="MobiDB-lite"/>
    </source>
</evidence>
<dbReference type="InterPro" id="IPR023298">
    <property type="entry name" value="ATPase_P-typ_TM_dom_sf"/>
</dbReference>
<feature type="transmembrane region" description="Helical" evidence="7">
    <location>
        <begin position="82"/>
        <end position="115"/>
    </location>
</feature>
<dbReference type="Gene3D" id="2.70.150.10">
    <property type="entry name" value="Calcium-transporting ATPase, cytoplasmic transduction domain A"/>
    <property type="match status" value="1"/>
</dbReference>
<dbReference type="Gene3D" id="3.40.50.1000">
    <property type="entry name" value="HAD superfamily/HAD-like"/>
    <property type="match status" value="1"/>
</dbReference>
<dbReference type="Gene3D" id="3.40.1110.10">
    <property type="entry name" value="Calcium-transporting ATPase, cytoplasmic domain N"/>
    <property type="match status" value="1"/>
</dbReference>
<keyword evidence="3" id="KW-1278">Translocase</keyword>
<dbReference type="InterPro" id="IPR036412">
    <property type="entry name" value="HAD-like_sf"/>
</dbReference>
<feature type="transmembrane region" description="Helical" evidence="7">
    <location>
        <begin position="788"/>
        <end position="811"/>
    </location>
</feature>
<feature type="transmembrane region" description="Helical" evidence="7">
    <location>
        <begin position="818"/>
        <end position="841"/>
    </location>
</feature>
<dbReference type="PRINTS" id="PR00119">
    <property type="entry name" value="CATATPASE"/>
</dbReference>
<comment type="subcellular location">
    <subcellularLocation>
        <location evidence="1">Cell membrane</location>
        <topology evidence="1">Multi-pass membrane protein</topology>
    </subcellularLocation>
</comment>
<dbReference type="InterPro" id="IPR018303">
    <property type="entry name" value="ATPase_P-typ_P_site"/>
</dbReference>
<evidence type="ECO:0000313" key="9">
    <source>
        <dbReference type="EMBL" id="EPD27953.1"/>
    </source>
</evidence>
<dbReference type="PROSITE" id="PS00154">
    <property type="entry name" value="ATPASE_E1_E2"/>
    <property type="match status" value="1"/>
</dbReference>
<accession>S2VKG8</accession>
<evidence type="ECO:0000313" key="10">
    <source>
        <dbReference type="Proteomes" id="UP000014393"/>
    </source>
</evidence>
<feature type="compositionally biased region" description="Low complexity" evidence="6">
    <location>
        <begin position="1"/>
        <end position="15"/>
    </location>
</feature>
<sequence length="917" mass="95631">MNDAASAPAAGTASAQPDHESLALTDPTTGNEHVPASDPARGLSAAQAAQLAAEGKANTLPDRSGRSAAQIVRDNVFTRINFMLGVLFIAVILTGSWINSAFGLLIIANSIIGIIQELRAKHTLDSLAVIGEAHPRVRREGEVREIAREEVVLGDIIVVAAGEQIVVDGVVTEADYLEVDESLLTGESDSIHKEPGAAMMSGSFVSSGSGSYRATRVGADAYAAKITSAASKFSLVDSQLQNGIDRILKAITWVLVPVGLLTIWGQIRVVGLDWAAIGAHWRDIVLSVTGALVPMIPEGLVLITSTAFALGVIRLGRLNVLVNELPAIEGLARVDTVAVDKTGTLTENTLWFAGLELVPGAASSSGSASGGASSCSGSGSGTVCEQHDAAAPAARAQATAREALAQLGAADPAPNSSMEAIQEALGAPAQPWEVAERQPFTSAKKWSGVSFANGQHWIMGAPDVLLDLAGPAGQAGAVVPHSNAAATNATAPATPATAINAARERAAAIAATGQRVLLLARSDTPVTAANAPGNLEPLAFILLDQKIRPDASDTLRYFDSQGVAVKVISGDNAAAVGAVTTQLGVNVGTPVDARTIPEASFAETINENAVFGRVTPDQKRAMVAALRGAGHTVAMTGDGVNDVLALKDADLGIGMGSGTSATRSVAKIVLLDDKFASLPHVVGEGRRVVGNIERVARLFLTKTVYSAVLAIAVLLFALPYPFVPIHVTITGWFTIGIPAFLLSLPPNNDAARPGFVQRVMRFGFPAGLIVGVATFITYVMLYDGAASSAYATQVSTATLLTMIIASSWVLVVVARPYVWWKILLILLPLLGYGVIFLWPFTQRIFMLDSSNTGAMALGTLVGLIGAALIEALWWFLGLRFGEPARLWQSAEQRAAQRTQAELRKKATAERRAADTAK</sequence>
<dbReference type="InterPro" id="IPR001757">
    <property type="entry name" value="P_typ_ATPase"/>
</dbReference>
<dbReference type="EMBL" id="AGWM01000004">
    <property type="protein sequence ID" value="EPD27953.1"/>
    <property type="molecule type" value="Genomic_DNA"/>
</dbReference>
<dbReference type="SFLD" id="SFLDF00027">
    <property type="entry name" value="p-type_atpase"/>
    <property type="match status" value="1"/>
</dbReference>
<dbReference type="InterPro" id="IPR059000">
    <property type="entry name" value="ATPase_P-type_domA"/>
</dbReference>
<keyword evidence="4 7" id="KW-1133">Transmembrane helix</keyword>
<dbReference type="GO" id="GO:0005524">
    <property type="term" value="F:ATP binding"/>
    <property type="evidence" value="ECO:0007669"/>
    <property type="project" value="InterPro"/>
</dbReference>
<feature type="transmembrane region" description="Helical" evidence="7">
    <location>
        <begin position="247"/>
        <end position="264"/>
    </location>
</feature>
<dbReference type="Pfam" id="PF00702">
    <property type="entry name" value="Hydrolase"/>
    <property type="match status" value="1"/>
</dbReference>
<evidence type="ECO:0000256" key="2">
    <source>
        <dbReference type="ARBA" id="ARBA00022692"/>
    </source>
</evidence>
<dbReference type="Pfam" id="PF00122">
    <property type="entry name" value="E1-E2_ATPase"/>
    <property type="match status" value="1"/>
</dbReference>
<gene>
    <name evidence="9" type="ORF">HMPREF9237_00516</name>
</gene>
<feature type="transmembrane region" description="Helical" evidence="7">
    <location>
        <begin position="695"/>
        <end position="717"/>
    </location>
</feature>
<proteinExistence type="predicted"/>
<dbReference type="InterPro" id="IPR023299">
    <property type="entry name" value="ATPase_P-typ_cyto_dom_N"/>
</dbReference>
<dbReference type="GO" id="GO:0016887">
    <property type="term" value="F:ATP hydrolysis activity"/>
    <property type="evidence" value="ECO:0007669"/>
    <property type="project" value="InterPro"/>
</dbReference>
<keyword evidence="10" id="KW-1185">Reference proteome</keyword>
<keyword evidence="5 7" id="KW-0472">Membrane</keyword>
<feature type="domain" description="P-type ATPase A" evidence="8">
    <location>
        <begin position="136"/>
        <end position="229"/>
    </location>
</feature>
<dbReference type="InterPro" id="IPR008250">
    <property type="entry name" value="ATPase_P-typ_transduc_dom_A_sf"/>
</dbReference>
<protein>
    <submittedName>
        <fullName evidence="9">HAD ATPase, P-type, family IC</fullName>
    </submittedName>
</protein>
<feature type="transmembrane region" description="Helical" evidence="7">
    <location>
        <begin position="723"/>
        <end position="742"/>
    </location>
</feature>
<feature type="region of interest" description="Disordered" evidence="6">
    <location>
        <begin position="1"/>
        <end position="41"/>
    </location>
</feature>
<dbReference type="GO" id="GO:0005886">
    <property type="term" value="C:plasma membrane"/>
    <property type="evidence" value="ECO:0007669"/>
    <property type="project" value="UniProtKB-SubCell"/>
</dbReference>
<evidence type="ECO:0000256" key="5">
    <source>
        <dbReference type="ARBA" id="ARBA00023136"/>
    </source>
</evidence>
<dbReference type="Gene3D" id="1.20.1110.10">
    <property type="entry name" value="Calcium-transporting ATPase, transmembrane domain"/>
    <property type="match status" value="1"/>
</dbReference>
<dbReference type="InterPro" id="IPR023214">
    <property type="entry name" value="HAD_sf"/>
</dbReference>